<evidence type="ECO:0000259" key="2">
    <source>
        <dbReference type="Pfam" id="PF17405"/>
    </source>
</evidence>
<dbReference type="Pfam" id="PF17405">
    <property type="entry name" value="Nrap_D4"/>
    <property type="match status" value="1"/>
</dbReference>
<sequence length="128" mass="14051">MANLVRLSPATPSIDISRIKKLDDELPLSLLNSLSQLLPPNARYLAPIILEFEKSSKWPDDIKAVQTIKLAFFERLASALMASVDRLRANVVIGDGIDDSPPIPLLDMYTPPSTSDFSTTATNQAQSR</sequence>
<dbReference type="AlphaFoldDB" id="A0A067T2Y2"/>
<proteinExistence type="predicted"/>
<reference evidence="4" key="2">
    <citation type="journal article" date="2014" name="Proc. Natl. Acad. Sci. U.S.A.">
        <title>Extensive sampling of basidiomycete genomes demonstrates inadequacy of the white rot/brown rot paradigm for wood decay fungi.</title>
        <authorList>
            <person name="Riley R."/>
            <person name="Salamov A.A."/>
            <person name="Brown D.W."/>
            <person name="Nagy L.G."/>
            <person name="Floudas D."/>
            <person name="Held B.W."/>
            <person name="Levasseur A."/>
            <person name="Lombard V."/>
            <person name="Morin E."/>
            <person name="Otillar R."/>
            <person name="Lindquist E.A."/>
            <person name="Sun H."/>
            <person name="LaButti K.M."/>
            <person name="Schmutz J."/>
            <person name="Jabbour D."/>
            <person name="Luo H."/>
            <person name="Baker S.E."/>
            <person name="Pisabarro A.G."/>
            <person name="Walton J.D."/>
            <person name="Blanchette R.A."/>
            <person name="Henrissat B."/>
            <person name="Martin F."/>
            <person name="Cullen D."/>
            <person name="Hibbett D.S."/>
            <person name="Grigoriev I.V."/>
        </authorList>
    </citation>
    <scope>NUCLEOTIDE SEQUENCE</scope>
    <source>
        <strain evidence="4">CBS 339.88</strain>
    </source>
</reference>
<gene>
    <name evidence="3" type="ORF">GALMADRAFT_138546</name>
    <name evidence="4" type="ORF">GALMADRAFT_138568</name>
</gene>
<name>A0A067T2Y2_GALM3</name>
<reference evidence="5" key="1">
    <citation type="journal article" date="2014" name="Proc. Natl. Acad. Sci. U.S.A.">
        <title>Extensive sampling of basidiomycete genomes demonstrates inadequacy of the white-rot/brown-rot paradigm for wood decay fungi.</title>
        <authorList>
            <person name="Riley R."/>
            <person name="Salamov A.A."/>
            <person name="Brown D.W."/>
            <person name="Nagy L.G."/>
            <person name="Floudas D."/>
            <person name="Held B.W."/>
            <person name="Levasseur A."/>
            <person name="Lombard V."/>
            <person name="Morin E."/>
            <person name="Otillar R."/>
            <person name="Lindquist E.A."/>
            <person name="Sun H."/>
            <person name="LaButti K.M."/>
            <person name="Schmutz J."/>
            <person name="Jabbour D."/>
            <person name="Luo H."/>
            <person name="Baker S.E."/>
            <person name="Pisabarro A.G."/>
            <person name="Walton J.D."/>
            <person name="Blanchette R.A."/>
            <person name="Henrissat B."/>
            <person name="Martin F."/>
            <person name="Cullen D."/>
            <person name="Hibbett D.S."/>
            <person name="Grigoriev I.V."/>
        </authorList>
    </citation>
    <scope>NUCLEOTIDE SEQUENCE [LARGE SCALE GENOMIC DNA]</scope>
    <source>
        <strain evidence="5">CBS 339.88</strain>
    </source>
</reference>
<dbReference type="OrthoDB" id="10251401at2759"/>
<feature type="domain" description="Nrap protein" evidence="2">
    <location>
        <begin position="45"/>
        <end position="96"/>
    </location>
</feature>
<feature type="region of interest" description="Disordered" evidence="1">
    <location>
        <begin position="97"/>
        <end position="128"/>
    </location>
</feature>
<dbReference type="STRING" id="685588.A0A067T2Y2"/>
<protein>
    <recommendedName>
        <fullName evidence="2">Nrap protein domain-containing protein</fullName>
    </recommendedName>
</protein>
<evidence type="ECO:0000313" key="5">
    <source>
        <dbReference type="Proteomes" id="UP000027222"/>
    </source>
</evidence>
<evidence type="ECO:0000256" key="1">
    <source>
        <dbReference type="SAM" id="MobiDB-lite"/>
    </source>
</evidence>
<organism evidence="4 5">
    <name type="scientific">Galerina marginata (strain CBS 339.88)</name>
    <dbReference type="NCBI Taxonomy" id="685588"/>
    <lineage>
        <taxon>Eukaryota</taxon>
        <taxon>Fungi</taxon>
        <taxon>Dikarya</taxon>
        <taxon>Basidiomycota</taxon>
        <taxon>Agaricomycotina</taxon>
        <taxon>Agaricomycetes</taxon>
        <taxon>Agaricomycetidae</taxon>
        <taxon>Agaricales</taxon>
        <taxon>Agaricineae</taxon>
        <taxon>Strophariaceae</taxon>
        <taxon>Galerina</taxon>
    </lineage>
</organism>
<accession>A0A067T2Y2</accession>
<dbReference type="Proteomes" id="UP000027222">
    <property type="component" value="Unassembled WGS sequence"/>
</dbReference>
<evidence type="ECO:0000313" key="4">
    <source>
        <dbReference type="EMBL" id="KDR77456.1"/>
    </source>
</evidence>
<keyword evidence="5" id="KW-1185">Reference proteome</keyword>
<evidence type="ECO:0000313" key="3">
    <source>
        <dbReference type="EMBL" id="KDR77435.1"/>
    </source>
</evidence>
<dbReference type="EMBL" id="KL142376">
    <property type="protein sequence ID" value="KDR77435.1"/>
    <property type="molecule type" value="Genomic_DNA"/>
</dbReference>
<dbReference type="HOGENOM" id="CLU_1959737_0_0_1"/>
<feature type="compositionally biased region" description="Polar residues" evidence="1">
    <location>
        <begin position="111"/>
        <end position="128"/>
    </location>
</feature>
<dbReference type="InterPro" id="IPR035369">
    <property type="entry name" value="Nrap_D4"/>
</dbReference>
<dbReference type="EMBL" id="KL142376">
    <property type="protein sequence ID" value="KDR77456.1"/>
    <property type="molecule type" value="Genomic_DNA"/>
</dbReference>